<reference evidence="2 3" key="1">
    <citation type="submission" date="2021-01" db="EMBL/GenBank/DDBJ databases">
        <title>Belnapia mucosa sp. nov. and Belnapia arida sp. nov., isolated from the Tabernas Desert (Almeria, Spain).</title>
        <authorList>
            <person name="Molina-Menor E."/>
            <person name="Vidal-Verdu A."/>
            <person name="Calonge A."/>
            <person name="Satari L."/>
            <person name="Pereto J."/>
            <person name="Porcar M."/>
        </authorList>
    </citation>
    <scope>NUCLEOTIDE SEQUENCE [LARGE SCALE GENOMIC DNA]</scope>
    <source>
        <strain evidence="2 3">T18</strain>
    </source>
</reference>
<dbReference type="Gene3D" id="1.10.443.10">
    <property type="entry name" value="Intergrase catalytic core"/>
    <property type="match status" value="1"/>
</dbReference>
<keyword evidence="1" id="KW-0233">DNA recombination</keyword>
<sequence length="509" mass="57789">MLSTITGQSHTVVRVPAQGTPYVPFGWTVRVLLLVEDGGGEAYPFWPLYDCMAAKWAYSDAWQANLARSVGLFWDFLIARRRVDPEEFETVVSYRRVLRSFASALINGTIEDGHDPLGLYWLPQPVLIANRVAEAIDGFGSWLVREMDHAHLVPRRWCGHDSLSSLSATKRLNLSIKSYLNEQAMSPRIALLPNVEGRRGQEAAISFPAHAVEKVLWDGFRRRGASTGGWDGFHVDAMMIFLLQVFAGVREHEPHHLWVTDVVEDPFRPGHAHALLYHPALGYASLDGLNGEQLRTNRREYLRVMFNLSPRTHGAGSYRVGWKRSATNGKDYYAVLLWTDPLASMLFLELFRYYITRRNKVMERRVGLNLKPHPFLFVSEQEARNLVDGYKSIGAPASIESYEGMLRRAVRRVGLPYGKKFGTTSHGARHLYAHTIRKLGMGRKTLQTALRQRHPGSSDRYGIPSASDVSDDLNRTLSERRSMLPEGLRLERTYEFMVARHPEYEGGIL</sequence>
<protein>
    <submittedName>
        <fullName evidence="2">Site-specific integrase</fullName>
    </submittedName>
</protein>
<accession>A0ABS1U7K9</accession>
<comment type="caution">
    <text evidence="2">The sequence shown here is derived from an EMBL/GenBank/DDBJ whole genome shotgun (WGS) entry which is preliminary data.</text>
</comment>
<dbReference type="Proteomes" id="UP000660885">
    <property type="component" value="Unassembled WGS sequence"/>
</dbReference>
<keyword evidence="3" id="KW-1185">Reference proteome</keyword>
<dbReference type="SUPFAM" id="SSF56349">
    <property type="entry name" value="DNA breaking-rejoining enzymes"/>
    <property type="match status" value="1"/>
</dbReference>
<organism evidence="2 3">
    <name type="scientific">Belnapia arida</name>
    <dbReference type="NCBI Taxonomy" id="2804533"/>
    <lineage>
        <taxon>Bacteria</taxon>
        <taxon>Pseudomonadati</taxon>
        <taxon>Pseudomonadota</taxon>
        <taxon>Alphaproteobacteria</taxon>
        <taxon>Acetobacterales</taxon>
        <taxon>Roseomonadaceae</taxon>
        <taxon>Belnapia</taxon>
    </lineage>
</organism>
<gene>
    <name evidence="2" type="ORF">JMJ56_21885</name>
</gene>
<evidence type="ECO:0000313" key="3">
    <source>
        <dbReference type="Proteomes" id="UP000660885"/>
    </source>
</evidence>
<name>A0ABS1U7K9_9PROT</name>
<evidence type="ECO:0000313" key="2">
    <source>
        <dbReference type="EMBL" id="MBL6080672.1"/>
    </source>
</evidence>
<dbReference type="RefSeq" id="WP_202833905.1">
    <property type="nucleotide sequence ID" value="NZ_JAETWB010000016.1"/>
</dbReference>
<dbReference type="InterPro" id="IPR011010">
    <property type="entry name" value="DNA_brk_join_enz"/>
</dbReference>
<dbReference type="InterPro" id="IPR013762">
    <property type="entry name" value="Integrase-like_cat_sf"/>
</dbReference>
<proteinExistence type="predicted"/>
<evidence type="ECO:0000256" key="1">
    <source>
        <dbReference type="ARBA" id="ARBA00023172"/>
    </source>
</evidence>
<dbReference type="EMBL" id="JAETWB010000016">
    <property type="protein sequence ID" value="MBL6080672.1"/>
    <property type="molecule type" value="Genomic_DNA"/>
</dbReference>